<evidence type="ECO:0000313" key="3">
    <source>
        <dbReference type="Proteomes" id="UP000235963"/>
    </source>
</evidence>
<dbReference type="EMBL" id="LOCM01000024">
    <property type="protein sequence ID" value="PND47510.1"/>
    <property type="molecule type" value="Genomic_DNA"/>
</dbReference>
<organism evidence="2 3">
    <name type="scientific">Streptococcus penaeicida</name>
    <dbReference type="NCBI Taxonomy" id="1765960"/>
    <lineage>
        <taxon>Bacteria</taxon>
        <taxon>Bacillati</taxon>
        <taxon>Bacillota</taxon>
        <taxon>Bacilli</taxon>
        <taxon>Lactobacillales</taxon>
        <taxon>Streptococcaceae</taxon>
        <taxon>Streptococcus</taxon>
    </lineage>
</organism>
<feature type="transmembrane region" description="Helical" evidence="1">
    <location>
        <begin position="177"/>
        <end position="196"/>
    </location>
</feature>
<dbReference type="OrthoDB" id="7057004at2"/>
<dbReference type="PANTHER" id="PTHR37314:SF4">
    <property type="entry name" value="UPF0700 TRANSMEMBRANE PROTEIN YOAK"/>
    <property type="match status" value="1"/>
</dbReference>
<keyword evidence="1" id="KW-0472">Membrane</keyword>
<keyword evidence="1" id="KW-1133">Transmembrane helix</keyword>
<dbReference type="RefSeq" id="WP_102777646.1">
    <property type="nucleotide sequence ID" value="NZ_CBCSGP010000005.1"/>
</dbReference>
<dbReference type="Proteomes" id="UP000235963">
    <property type="component" value="Unassembled WGS sequence"/>
</dbReference>
<dbReference type="Pfam" id="PF06912">
    <property type="entry name" value="DUF1275"/>
    <property type="match status" value="1"/>
</dbReference>
<evidence type="ECO:0000256" key="1">
    <source>
        <dbReference type="SAM" id="Phobius"/>
    </source>
</evidence>
<feature type="transmembrane region" description="Helical" evidence="1">
    <location>
        <begin position="202"/>
        <end position="218"/>
    </location>
</feature>
<comment type="caution">
    <text evidence="2">The sequence shown here is derived from an EMBL/GenBank/DDBJ whole genome shotgun (WGS) entry which is preliminary data.</text>
</comment>
<keyword evidence="3" id="KW-1185">Reference proteome</keyword>
<sequence>MSKRKKQRYYVHEALRCAISLTFISGYVNAFTFMTQGQRFAGIQSGNVASLAMSLAQGRLDRALDFLLPIIVFMLGQSFTYFMHRWANKHGIHWYLLSSFVLTVIALFTSILTPILPAFFTVSGLAFFASIQVDTFKSLRGATYANVMMTGNVKNAAYQLTKGLYEKNREMILIGRNTAFVIFTFILGAFAASLLSLKFGELSLGLVLIPLSYVNYILGKEYYHIQSKIKPFMLSYSEE</sequence>
<dbReference type="PANTHER" id="PTHR37314">
    <property type="entry name" value="SLR0142 PROTEIN"/>
    <property type="match status" value="1"/>
</dbReference>
<dbReference type="AlphaFoldDB" id="A0A2N8LBH2"/>
<name>A0A2N8LBH2_9STRE</name>
<keyword evidence="1" id="KW-0812">Transmembrane</keyword>
<feature type="transmembrane region" description="Helical" evidence="1">
    <location>
        <begin position="63"/>
        <end position="83"/>
    </location>
</feature>
<accession>A0A2N8LBH2</accession>
<evidence type="ECO:0000313" key="2">
    <source>
        <dbReference type="EMBL" id="PND47510.1"/>
    </source>
</evidence>
<protein>
    <recommendedName>
        <fullName evidence="4">DUF1275 family protein</fullName>
    </recommendedName>
</protein>
<gene>
    <name evidence="2" type="ORF">AT575_06325</name>
</gene>
<evidence type="ECO:0008006" key="4">
    <source>
        <dbReference type="Google" id="ProtNLM"/>
    </source>
</evidence>
<proteinExistence type="predicted"/>
<reference evidence="2 3" key="1">
    <citation type="submission" date="2015-12" db="EMBL/GenBank/DDBJ databases">
        <title>Streptococcus penaeicida sp. nov.</title>
        <authorList>
            <person name="Gomez-Gil B."/>
            <person name="Morales-Covarrubias M."/>
        </authorList>
    </citation>
    <scope>NUCLEOTIDE SEQUENCE [LARGE SCALE GENOMIC DNA]</scope>
    <source>
        <strain evidence="2 3">CAIM 1838</strain>
    </source>
</reference>
<feature type="transmembrane region" description="Helical" evidence="1">
    <location>
        <begin position="95"/>
        <end position="128"/>
    </location>
</feature>
<dbReference type="InterPro" id="IPR010699">
    <property type="entry name" value="DUF1275"/>
</dbReference>